<name>A0A382LYP9_9ZZZZ</name>
<sequence length="54" mass="5753">MSKIRYINILNGGRGGGVSLPSTGKGIGIGNIVTNGYQRARTRKIIIALLLEKI</sequence>
<proteinExistence type="predicted"/>
<gene>
    <name evidence="1" type="ORF">METZ01_LOCUS294728</name>
</gene>
<accession>A0A382LYP9</accession>
<evidence type="ECO:0000313" key="1">
    <source>
        <dbReference type="EMBL" id="SVC41874.1"/>
    </source>
</evidence>
<dbReference type="AlphaFoldDB" id="A0A382LYP9"/>
<dbReference type="EMBL" id="UINC01090170">
    <property type="protein sequence ID" value="SVC41874.1"/>
    <property type="molecule type" value="Genomic_DNA"/>
</dbReference>
<protein>
    <submittedName>
        <fullName evidence="1">Uncharacterized protein</fullName>
    </submittedName>
</protein>
<reference evidence="1" key="1">
    <citation type="submission" date="2018-05" db="EMBL/GenBank/DDBJ databases">
        <authorList>
            <person name="Lanie J.A."/>
            <person name="Ng W.-L."/>
            <person name="Kazmierczak K.M."/>
            <person name="Andrzejewski T.M."/>
            <person name="Davidsen T.M."/>
            <person name="Wayne K.J."/>
            <person name="Tettelin H."/>
            <person name="Glass J.I."/>
            <person name="Rusch D."/>
            <person name="Podicherti R."/>
            <person name="Tsui H.-C.T."/>
            <person name="Winkler M.E."/>
        </authorList>
    </citation>
    <scope>NUCLEOTIDE SEQUENCE</scope>
</reference>
<organism evidence="1">
    <name type="scientific">marine metagenome</name>
    <dbReference type="NCBI Taxonomy" id="408172"/>
    <lineage>
        <taxon>unclassified sequences</taxon>
        <taxon>metagenomes</taxon>
        <taxon>ecological metagenomes</taxon>
    </lineage>
</organism>